<dbReference type="InterPro" id="IPR007848">
    <property type="entry name" value="Small_mtfrase_dom"/>
</dbReference>
<name>A0ABT3T4Z7_9GAMM</name>
<evidence type="ECO:0000259" key="7">
    <source>
        <dbReference type="Pfam" id="PF17827"/>
    </source>
</evidence>
<comment type="caution">
    <text evidence="8">The sequence shown here is derived from an EMBL/GenBank/DDBJ whole genome shotgun (WGS) entry which is preliminary data.</text>
</comment>
<dbReference type="PANTHER" id="PTHR18895">
    <property type="entry name" value="HEMK METHYLTRANSFERASE"/>
    <property type="match status" value="1"/>
</dbReference>
<evidence type="ECO:0000313" key="8">
    <source>
        <dbReference type="EMBL" id="MCX2977348.1"/>
    </source>
</evidence>
<feature type="binding site" evidence="5">
    <location>
        <position position="182"/>
    </location>
    <ligand>
        <name>S-adenosyl-L-methionine</name>
        <dbReference type="ChEBI" id="CHEBI:59789"/>
    </ligand>
</feature>
<comment type="catalytic activity">
    <reaction evidence="4 5">
        <text>L-glutaminyl-[peptide chain release factor] + S-adenosyl-L-methionine = N(5)-methyl-L-glutaminyl-[peptide chain release factor] + S-adenosyl-L-homocysteine + H(+)</text>
        <dbReference type="Rhea" id="RHEA:42896"/>
        <dbReference type="Rhea" id="RHEA-COMP:10271"/>
        <dbReference type="Rhea" id="RHEA-COMP:10272"/>
        <dbReference type="ChEBI" id="CHEBI:15378"/>
        <dbReference type="ChEBI" id="CHEBI:30011"/>
        <dbReference type="ChEBI" id="CHEBI:57856"/>
        <dbReference type="ChEBI" id="CHEBI:59789"/>
        <dbReference type="ChEBI" id="CHEBI:61891"/>
        <dbReference type="EC" id="2.1.1.297"/>
    </reaction>
</comment>
<dbReference type="PROSITE" id="PS00092">
    <property type="entry name" value="N6_MTASE"/>
    <property type="match status" value="1"/>
</dbReference>
<accession>A0ABT3T4Z7</accession>
<keyword evidence="3 5" id="KW-0949">S-adenosyl-L-methionine</keyword>
<keyword evidence="9" id="KW-1185">Reference proteome</keyword>
<evidence type="ECO:0000256" key="5">
    <source>
        <dbReference type="HAMAP-Rule" id="MF_02126"/>
    </source>
</evidence>
<dbReference type="Pfam" id="PF05175">
    <property type="entry name" value="MTS"/>
    <property type="match status" value="1"/>
</dbReference>
<feature type="domain" description="Release factor glutamine methyltransferase N-terminal" evidence="7">
    <location>
        <begin position="17"/>
        <end position="72"/>
    </location>
</feature>
<dbReference type="Pfam" id="PF17827">
    <property type="entry name" value="PrmC_N"/>
    <property type="match status" value="1"/>
</dbReference>
<comment type="function">
    <text evidence="5">Methylates the class 1 translation termination release factors RF1/PrfA and RF2/PrfB on the glutamine residue of the universally conserved GGQ motif.</text>
</comment>
<dbReference type="SUPFAM" id="SSF53335">
    <property type="entry name" value="S-adenosyl-L-methionine-dependent methyltransferases"/>
    <property type="match status" value="1"/>
</dbReference>
<dbReference type="EC" id="2.1.1.297" evidence="5"/>
<dbReference type="InterPro" id="IPR002052">
    <property type="entry name" value="DNA_methylase_N6_adenine_CS"/>
</dbReference>
<dbReference type="Gene3D" id="1.10.8.10">
    <property type="entry name" value="DNA helicase RuvA subunit, C-terminal domain"/>
    <property type="match status" value="1"/>
</dbReference>
<dbReference type="InterPro" id="IPR019874">
    <property type="entry name" value="RF_methyltr_PrmC"/>
</dbReference>
<feature type="binding site" evidence="5">
    <location>
        <begin position="182"/>
        <end position="185"/>
    </location>
    <ligand>
        <name>substrate</name>
    </ligand>
</feature>
<organism evidence="8 9">
    <name type="scientific">Candidatus Marimicrobium litorale</name>
    <dbReference type="NCBI Taxonomy" id="2518991"/>
    <lineage>
        <taxon>Bacteria</taxon>
        <taxon>Pseudomonadati</taxon>
        <taxon>Pseudomonadota</taxon>
        <taxon>Gammaproteobacteria</taxon>
        <taxon>Cellvibrionales</taxon>
        <taxon>Halieaceae</taxon>
        <taxon>Marimicrobium</taxon>
    </lineage>
</organism>
<evidence type="ECO:0000256" key="1">
    <source>
        <dbReference type="ARBA" id="ARBA00022603"/>
    </source>
</evidence>
<protein>
    <recommendedName>
        <fullName evidence="5">Release factor glutamine methyltransferase</fullName>
        <shortName evidence="5">RF MTase</shortName>
        <ecNumber evidence="5">2.1.1.297</ecNumber>
    </recommendedName>
    <alternativeName>
        <fullName evidence="5">N5-glutamine methyltransferase PrmC</fullName>
    </alternativeName>
    <alternativeName>
        <fullName evidence="5">Protein-(glutamine-N5) MTase PrmC</fullName>
    </alternativeName>
    <alternativeName>
        <fullName evidence="5">Protein-glutamine N-methyltransferase PrmC</fullName>
    </alternativeName>
</protein>
<reference evidence="8" key="1">
    <citation type="submission" date="2019-02" db="EMBL/GenBank/DDBJ databases">
        <authorList>
            <person name="Li S.-H."/>
        </authorList>
    </citation>
    <scope>NUCLEOTIDE SEQUENCE</scope>
    <source>
        <strain evidence="8">IMCC11814</strain>
    </source>
</reference>
<feature type="binding site" evidence="5">
    <location>
        <position position="167"/>
    </location>
    <ligand>
        <name>S-adenosyl-L-methionine</name>
        <dbReference type="ChEBI" id="CHEBI:59789"/>
    </ligand>
</feature>
<evidence type="ECO:0000313" key="9">
    <source>
        <dbReference type="Proteomes" id="UP001143304"/>
    </source>
</evidence>
<dbReference type="GO" id="GO:0102559">
    <property type="term" value="F:peptide chain release factor N(5)-glutamine methyltransferase activity"/>
    <property type="evidence" value="ECO:0007669"/>
    <property type="project" value="UniProtKB-EC"/>
</dbReference>
<evidence type="ECO:0000259" key="6">
    <source>
        <dbReference type="Pfam" id="PF05175"/>
    </source>
</evidence>
<dbReference type="Proteomes" id="UP001143304">
    <property type="component" value="Unassembled WGS sequence"/>
</dbReference>
<feature type="binding site" evidence="5">
    <location>
        <position position="139"/>
    </location>
    <ligand>
        <name>S-adenosyl-L-methionine</name>
        <dbReference type="ChEBI" id="CHEBI:59789"/>
    </ligand>
</feature>
<feature type="domain" description="Methyltransferase small" evidence="6">
    <location>
        <begin position="103"/>
        <end position="193"/>
    </location>
</feature>
<dbReference type="NCBIfam" id="TIGR03534">
    <property type="entry name" value="RF_mod_PrmC"/>
    <property type="match status" value="1"/>
</dbReference>
<sequence length="278" mass="30317">MPTVRELLLAGSELPGASPSRDAEILLCHCLGKPRAWLYTWPEETVAPEYTAHYRALLTERQAGQPVAYLTGTREFWSLRLSVNSATLIPRPDTETLVAWALELDAPHDARVLDLGTGSGAIALAVASERPDWQLLAVDRSAAALCVARANAASLQLDRVDFRESDWFDALDGERFDVLLSNPPYIDSQDAHLEQGDLRFEPREALVATGGGLDDIQQLVNEAPARLKQGGWLLLEHGCEQADNVCALLRGEGFSSVETRMDLAGLPRISGGQWHAVG</sequence>
<dbReference type="EMBL" id="SHNO01000001">
    <property type="protein sequence ID" value="MCX2977348.1"/>
    <property type="molecule type" value="Genomic_DNA"/>
</dbReference>
<keyword evidence="1 5" id="KW-0489">Methyltransferase</keyword>
<comment type="similarity">
    <text evidence="5">Belongs to the protein N5-glutamine methyltransferase family. PrmC subfamily.</text>
</comment>
<evidence type="ECO:0000256" key="3">
    <source>
        <dbReference type="ARBA" id="ARBA00022691"/>
    </source>
</evidence>
<dbReference type="InterPro" id="IPR040758">
    <property type="entry name" value="PrmC_N"/>
</dbReference>
<feature type="binding site" evidence="5">
    <location>
        <begin position="116"/>
        <end position="120"/>
    </location>
    <ligand>
        <name>S-adenosyl-L-methionine</name>
        <dbReference type="ChEBI" id="CHEBI:59789"/>
    </ligand>
</feature>
<dbReference type="InterPro" id="IPR050320">
    <property type="entry name" value="N5-glutamine_MTase"/>
</dbReference>
<dbReference type="HAMAP" id="MF_02126">
    <property type="entry name" value="RF_methyltr_PrmC"/>
    <property type="match status" value="1"/>
</dbReference>
<dbReference type="RefSeq" id="WP_279249073.1">
    <property type="nucleotide sequence ID" value="NZ_SHNO01000001.1"/>
</dbReference>
<evidence type="ECO:0000256" key="2">
    <source>
        <dbReference type="ARBA" id="ARBA00022679"/>
    </source>
</evidence>
<dbReference type="GO" id="GO:0032259">
    <property type="term" value="P:methylation"/>
    <property type="evidence" value="ECO:0007669"/>
    <property type="project" value="UniProtKB-KW"/>
</dbReference>
<keyword evidence="2 5" id="KW-0808">Transferase</keyword>
<dbReference type="NCBIfam" id="TIGR00536">
    <property type="entry name" value="hemK_fam"/>
    <property type="match status" value="1"/>
</dbReference>
<evidence type="ECO:0000256" key="4">
    <source>
        <dbReference type="ARBA" id="ARBA00048391"/>
    </source>
</evidence>
<proteinExistence type="inferred from homology"/>
<dbReference type="CDD" id="cd02440">
    <property type="entry name" value="AdoMet_MTases"/>
    <property type="match status" value="1"/>
</dbReference>
<dbReference type="InterPro" id="IPR029063">
    <property type="entry name" value="SAM-dependent_MTases_sf"/>
</dbReference>
<dbReference type="PANTHER" id="PTHR18895:SF74">
    <property type="entry name" value="MTRF1L RELEASE FACTOR GLUTAMINE METHYLTRANSFERASE"/>
    <property type="match status" value="1"/>
</dbReference>
<gene>
    <name evidence="5 8" type="primary">prmC</name>
    <name evidence="8" type="ORF">EYC82_08270</name>
</gene>
<dbReference type="Gene3D" id="3.40.50.150">
    <property type="entry name" value="Vaccinia Virus protein VP39"/>
    <property type="match status" value="1"/>
</dbReference>
<dbReference type="InterPro" id="IPR004556">
    <property type="entry name" value="HemK-like"/>
</dbReference>